<keyword evidence="3" id="KW-1185">Reference proteome</keyword>
<feature type="compositionally biased region" description="Polar residues" evidence="1">
    <location>
        <begin position="200"/>
        <end position="210"/>
    </location>
</feature>
<sequence length="263" mass="28273">MTGQVAEVNDVTSRGACYALDVRRRTECCDKRLPPVICMYGSDRAQFGLGRTLSRSDRLVRVCKGLLRSLRSGHVLGECLPTQLTRVTITTCHVMIGEKLDRHFEFQILELAGSPGSRIDASKSMPEFPTKPTPLNSGDHMSDSKNDYLSGDTDIMGSSSSIVSSSSDTTEKAVEQGARTPDHLSGMTDIPSPDKPPTPNSQVQEGTAQLEQILRMGPATRPNQGFIDELNGAAQAHPAPVVDLKADGDAASKRTTSQANTSD</sequence>
<reference evidence="2" key="1">
    <citation type="submission" date="2023-07" db="EMBL/GenBank/DDBJ databases">
        <title>draft genome sequence of fig (Ficus carica).</title>
        <authorList>
            <person name="Takahashi T."/>
            <person name="Nishimura K."/>
        </authorList>
    </citation>
    <scope>NUCLEOTIDE SEQUENCE</scope>
</reference>
<feature type="compositionally biased region" description="Low complexity" evidence="1">
    <location>
        <begin position="158"/>
        <end position="167"/>
    </location>
</feature>
<name>A0AA88CQ34_FICCA</name>
<comment type="caution">
    <text evidence="2">The sequence shown here is derived from an EMBL/GenBank/DDBJ whole genome shotgun (WGS) entry which is preliminary data.</text>
</comment>
<gene>
    <name evidence="2" type="ORF">TIFTF001_045946</name>
</gene>
<feature type="compositionally biased region" description="Polar residues" evidence="1">
    <location>
        <begin position="253"/>
        <end position="263"/>
    </location>
</feature>
<protein>
    <submittedName>
        <fullName evidence="2">Uncharacterized protein</fullName>
    </submittedName>
</protein>
<accession>A0AA88CQ34</accession>
<evidence type="ECO:0000256" key="1">
    <source>
        <dbReference type="SAM" id="MobiDB-lite"/>
    </source>
</evidence>
<proteinExistence type="predicted"/>
<dbReference type="EMBL" id="BTGU01004324">
    <property type="protein sequence ID" value="GMN25436.1"/>
    <property type="molecule type" value="Genomic_DNA"/>
</dbReference>
<evidence type="ECO:0000313" key="3">
    <source>
        <dbReference type="Proteomes" id="UP001187192"/>
    </source>
</evidence>
<dbReference type="Proteomes" id="UP001187192">
    <property type="component" value="Unassembled WGS sequence"/>
</dbReference>
<feature type="region of interest" description="Disordered" evidence="1">
    <location>
        <begin position="116"/>
        <end position="263"/>
    </location>
</feature>
<organism evidence="2 3">
    <name type="scientific">Ficus carica</name>
    <name type="common">Common fig</name>
    <dbReference type="NCBI Taxonomy" id="3494"/>
    <lineage>
        <taxon>Eukaryota</taxon>
        <taxon>Viridiplantae</taxon>
        <taxon>Streptophyta</taxon>
        <taxon>Embryophyta</taxon>
        <taxon>Tracheophyta</taxon>
        <taxon>Spermatophyta</taxon>
        <taxon>Magnoliopsida</taxon>
        <taxon>eudicotyledons</taxon>
        <taxon>Gunneridae</taxon>
        <taxon>Pentapetalae</taxon>
        <taxon>rosids</taxon>
        <taxon>fabids</taxon>
        <taxon>Rosales</taxon>
        <taxon>Moraceae</taxon>
        <taxon>Ficeae</taxon>
        <taxon>Ficus</taxon>
    </lineage>
</organism>
<evidence type="ECO:0000313" key="2">
    <source>
        <dbReference type="EMBL" id="GMN25436.1"/>
    </source>
</evidence>
<dbReference type="AlphaFoldDB" id="A0AA88CQ34"/>